<keyword evidence="2" id="KW-0436">Ligase</keyword>
<dbReference type="PANTHER" id="PTHR43382:SF3">
    <property type="entry name" value="PROLINE--TRNA LIGASE, CHLOROPLASTIC_MITOCHONDRIAL"/>
    <property type="match status" value="1"/>
</dbReference>
<feature type="region of interest" description="Disordered" evidence="8">
    <location>
        <begin position="1809"/>
        <end position="1922"/>
    </location>
</feature>
<feature type="compositionally biased region" description="Polar residues" evidence="8">
    <location>
        <begin position="1148"/>
        <end position="1171"/>
    </location>
</feature>
<dbReference type="InterPro" id="IPR004499">
    <property type="entry name" value="Pro-tRNA-ligase_IIa_arc-type"/>
</dbReference>
<feature type="domain" description="Aminoacyl-transfer RNA synthetases class-II family profile" evidence="9">
    <location>
        <begin position="112"/>
        <end position="360"/>
    </location>
</feature>
<dbReference type="FunFam" id="3.30.110.30:FF:000004">
    <property type="entry name" value="Proline--tRNA ligase, chloroplastic/mitochondrial"/>
    <property type="match status" value="1"/>
</dbReference>
<dbReference type="GO" id="GO:0009570">
    <property type="term" value="C:chloroplast stroma"/>
    <property type="evidence" value="ECO:0007669"/>
    <property type="project" value="TreeGrafter"/>
</dbReference>
<feature type="compositionally biased region" description="Gly residues" evidence="8">
    <location>
        <begin position="1904"/>
        <end position="1913"/>
    </location>
</feature>
<keyword evidence="4" id="KW-0067">ATP-binding</keyword>
<dbReference type="CDD" id="cd00862">
    <property type="entry name" value="ProRS_anticodon_zinc"/>
    <property type="match status" value="1"/>
</dbReference>
<dbReference type="SMART" id="SM00946">
    <property type="entry name" value="ProRS-C_1"/>
    <property type="match status" value="1"/>
</dbReference>
<feature type="compositionally biased region" description="Polar residues" evidence="8">
    <location>
        <begin position="902"/>
        <end position="912"/>
    </location>
</feature>
<feature type="compositionally biased region" description="Polar residues" evidence="8">
    <location>
        <begin position="49"/>
        <end position="59"/>
    </location>
</feature>
<dbReference type="InterPro" id="IPR045864">
    <property type="entry name" value="aa-tRNA-synth_II/BPL/LPL"/>
</dbReference>
<feature type="compositionally biased region" description="Basic and acidic residues" evidence="8">
    <location>
        <begin position="1465"/>
        <end position="1482"/>
    </location>
</feature>
<evidence type="ECO:0000256" key="2">
    <source>
        <dbReference type="ARBA" id="ARBA00022598"/>
    </source>
</evidence>
<evidence type="ECO:0000256" key="3">
    <source>
        <dbReference type="ARBA" id="ARBA00022741"/>
    </source>
</evidence>
<dbReference type="FunFam" id="3.40.50.800:FF:000016">
    <property type="entry name" value="Proline--tRNA ligase, chloroplastic/mitochondrial"/>
    <property type="match status" value="1"/>
</dbReference>
<feature type="compositionally biased region" description="Basic and acidic residues" evidence="8">
    <location>
        <begin position="1852"/>
        <end position="1861"/>
    </location>
</feature>
<dbReference type="PROSITE" id="PS50862">
    <property type="entry name" value="AA_TRNA_LIGASE_II"/>
    <property type="match status" value="1"/>
</dbReference>
<evidence type="ECO:0000256" key="6">
    <source>
        <dbReference type="ARBA" id="ARBA00029731"/>
    </source>
</evidence>
<dbReference type="InterPro" id="IPR036621">
    <property type="entry name" value="Anticodon-bd_dom_sf"/>
</dbReference>
<reference evidence="10" key="2">
    <citation type="submission" date="2023-06" db="EMBL/GenBank/DDBJ databases">
        <authorList>
            <person name="Swenson N.G."/>
            <person name="Wegrzyn J.L."/>
            <person name="Mcevoy S.L."/>
        </authorList>
    </citation>
    <scope>NUCLEOTIDE SEQUENCE</scope>
    <source>
        <strain evidence="10">NS2018</strain>
        <tissue evidence="10">Leaf</tissue>
    </source>
</reference>
<comment type="caution">
    <text evidence="10">The sequence shown here is derived from an EMBL/GenBank/DDBJ whole genome shotgun (WGS) entry which is preliminary data.</text>
</comment>
<dbReference type="Pfam" id="PF03129">
    <property type="entry name" value="HGTP_anticodon"/>
    <property type="match status" value="1"/>
</dbReference>
<dbReference type="InterPro" id="IPR006195">
    <property type="entry name" value="aa-tRNA-synth_II"/>
</dbReference>
<gene>
    <name evidence="10" type="ORF">LWI29_019554</name>
</gene>
<feature type="region of interest" description="Disordered" evidence="8">
    <location>
        <begin position="32"/>
        <end position="84"/>
    </location>
</feature>
<dbReference type="SUPFAM" id="SSF55681">
    <property type="entry name" value="Class II aaRS and biotin synthetases"/>
    <property type="match status" value="1"/>
</dbReference>
<feature type="region of interest" description="Disordered" evidence="8">
    <location>
        <begin position="1447"/>
        <end position="1499"/>
    </location>
</feature>
<dbReference type="Gene3D" id="3.30.930.10">
    <property type="entry name" value="Bira Bifunctional Protein, Domain 2"/>
    <property type="match status" value="1"/>
</dbReference>
<feature type="compositionally biased region" description="Basic and acidic residues" evidence="8">
    <location>
        <begin position="1286"/>
        <end position="1300"/>
    </location>
</feature>
<keyword evidence="11" id="KW-1185">Reference proteome</keyword>
<evidence type="ECO:0000256" key="1">
    <source>
        <dbReference type="ARBA" id="ARBA00012831"/>
    </source>
</evidence>
<dbReference type="Gene3D" id="3.30.110.30">
    <property type="entry name" value="C-terminal domain of ProRS"/>
    <property type="match status" value="1"/>
</dbReference>
<dbReference type="SUPFAM" id="SSF52954">
    <property type="entry name" value="Class II aaRS ABD-related"/>
    <property type="match status" value="1"/>
</dbReference>
<dbReference type="Pfam" id="PF00587">
    <property type="entry name" value="tRNA-synt_2b"/>
    <property type="match status" value="1"/>
</dbReference>
<feature type="compositionally biased region" description="Basic and acidic residues" evidence="8">
    <location>
        <begin position="1828"/>
        <end position="1841"/>
    </location>
</feature>
<name>A0AA39SP60_ACESA</name>
<protein>
    <recommendedName>
        <fullName evidence="1">proline--tRNA ligase</fullName>
        <ecNumber evidence="1">6.1.1.15</ecNumber>
    </recommendedName>
    <alternativeName>
        <fullName evidence="6">Prolyl-tRNA synthetase</fullName>
    </alternativeName>
</protein>
<dbReference type="PANTHER" id="PTHR43382">
    <property type="entry name" value="PROLYL-TRNA SYNTHETASE"/>
    <property type="match status" value="1"/>
</dbReference>
<feature type="compositionally biased region" description="Basic and acidic residues" evidence="8">
    <location>
        <begin position="1021"/>
        <end position="1031"/>
    </location>
</feature>
<accession>A0AA39SP60</accession>
<dbReference type="HAMAP" id="MF_01571">
    <property type="entry name" value="Pro_tRNA_synth_type3"/>
    <property type="match status" value="1"/>
</dbReference>
<feature type="region of interest" description="Disordered" evidence="8">
    <location>
        <begin position="1020"/>
        <end position="1041"/>
    </location>
</feature>
<dbReference type="EMBL" id="JAUESC010000004">
    <property type="protein sequence ID" value="KAK0596841.1"/>
    <property type="molecule type" value="Genomic_DNA"/>
</dbReference>
<feature type="region of interest" description="Disordered" evidence="8">
    <location>
        <begin position="1709"/>
        <end position="1734"/>
    </location>
</feature>
<dbReference type="InterPro" id="IPR017449">
    <property type="entry name" value="Pro-tRNA_synth_II"/>
</dbReference>
<feature type="region of interest" description="Disordered" evidence="8">
    <location>
        <begin position="779"/>
        <end position="817"/>
    </location>
</feature>
<evidence type="ECO:0000256" key="8">
    <source>
        <dbReference type="SAM" id="MobiDB-lite"/>
    </source>
</evidence>
<sequence length="1922" mass="214166">MAVASRLPSLTSLFTSPSISRRSTAVLLRRSRHNFRPPPPPSQLLAAGFSTQSAASSPPETEDRVKNRKSPASQERVNQDRDQVITPRSQDFNAWYLDIIANAELADYGPVRGTMVIRPYGYAIWEAIQDYLNVKFKETGHSNMYFPQFIPYSFIEKEASHVEGFSPELALVTVGGGKELEEKLVVRPTSETIVNHMFTQWIHSHRDLPLMVNQWANVTRWEMRTKPFVRTLEFLWQEGHTAHATPEEAEKEAMQMIEIYTKFAFEQAAIPVIPGRKSKVETFAGASKTYTIEAMMGDRKALQAGTSHNLGQNFSRAFGTQFTDENGQRQHVWQTSWAVSTRFIGGIIMTHGDDTGLMLPPKIAPIQVIIVPIWKKADEKTSVLSAALSVKEVLQKSGIKVKLDDSEQRTPGWKFNFWEMKGIPMRIEIGPRDVSSGSVVISRRDIPGKQGKVFGISMEPSILEAYVKDKLDEIQSALLGRATAFRDSNIVDVSSYDELKEAISIGKWARGPWSASDADELRVKEETGATIRCFPFEQPEGIKTCLMTGNPADEQFPSCKICQDVFHRVVLLRLFSTDSLTFREENVRFSGREVLLQAETATVLNFFSAQSSLSAAILSVKSSISAAILSEEKKRKKERKIGVIGIKLRIRSCTCSRVSPSTLVSGGKQGATAACKTCRGRPLVDGIRPSSAGMTGMTSTVGLELTNFLNPDLTWKKVSKGYRRNRKPVAKFLTAGVELADKSPRRAEDTTVSDSEKLGVAVLGRRFSDKMENVPIKKRKYTFRSPSPPPRIPSPHSKVAQHASGQGSSPNSSGKRVHLALDTSTVAIVSPHGVEGKVLEAMNGKLDFREDFSGIEILAEAACSDSFDVNVDHTVENPAAEESACRENYSPMLKEETGVSLETTNLSPNDTSVQDRVEESSVEDTTPAVEQKSPSLEDNKMVESSVSLSKDRSFWDLNVVMDDWQQPSDIVNVEANTVEGDSVDKSEKLNVLKNGETERETLETDVVKDDDMVNKLVSSEVHGKTDVHSDSRGSSFGSNRQDNHLEACSGLDHNHDECGVDGKPSAQVVRIDQCLSNGPCPSNMESSTSPPSLEEKTKTGLIDRIACVENVQVEEQHDVASPYVPALDGVTHEVDSTALKVDDEDSARASSLNKETSVPQEVSSIENCKPSSTDSIKVEPVCEVEKADVSNVSLRCEDVSTSSAPIEEVQPIVAEEKNPLADEAFPSHTSEIDSSVHVGSEEAIHESSGNLTAIVEPVSGFTTQEDCIDYAPTKSLGEINNEDPNDEIRESDAAQNDKENVIGAENSRELQAGYDSQFEDGELRETDVPCWDENEGDSAEIEQVDYESECDGERLCVSEAEGSENKMKFENGSTQGFSDVTEKKIEECIIGDASRDHLTSSKIRTLEATDGSKLKKDGVDCEDGANSKDFGSNVVGYRRGLLSRTEGTLSSDTIPRSGSDNCEDLFPRSEREAASKSMEGDRSTMQMRCRSPGGGDGHIVNTRQLPNYDGFYGSGPGRPRPRSIVEGRGGYVMASDRTFSEATGVEGFENRVRRQYLSSSSNGVYRQFNRRSLAYRDDTNGIHGGAPPIRDSNNPDRSRFRRYPQGVSRDFREDYHRPMSNYSTDHMPHRMARRERSISPVGGGRINYAQPYKKSRSRSRSRSPNSRLLLREGRRRSRSPNFRPVRMDRVSLPFQKRFAADFEEGFISPPRKRFSPPHNSQFDDQIPDLDNFRSPNFRPVRMERMRMPFQKQHFAADYEEGFISPPRKRFSPQRNSQFDERIPTFRPNFRPVRADRARLPFQKHFTADDEEGYISPPRKRFSPQNNSRFDDRMDNFRDRKSPVRNFRQQGQRYDRFPRRFPDMGGAGRGGGYNKYEGGGEDDRRKQGSRFDMIPRRRFDDPADGGVGGPGGSVGRRMTTEDE</sequence>
<evidence type="ECO:0000256" key="7">
    <source>
        <dbReference type="ARBA" id="ARBA00047671"/>
    </source>
</evidence>
<dbReference type="GO" id="GO:0005739">
    <property type="term" value="C:mitochondrion"/>
    <property type="evidence" value="ECO:0007669"/>
    <property type="project" value="TreeGrafter"/>
</dbReference>
<feature type="region of interest" description="Disordered" evidence="8">
    <location>
        <begin position="902"/>
        <end position="942"/>
    </location>
</feature>
<dbReference type="CDD" id="cd00778">
    <property type="entry name" value="ProRS_core_arch_euk"/>
    <property type="match status" value="1"/>
</dbReference>
<comment type="catalytic activity">
    <reaction evidence="7">
        <text>tRNA(Pro) + L-proline + ATP = L-prolyl-tRNA(Pro) + AMP + diphosphate</text>
        <dbReference type="Rhea" id="RHEA:14305"/>
        <dbReference type="Rhea" id="RHEA-COMP:9700"/>
        <dbReference type="Rhea" id="RHEA-COMP:9702"/>
        <dbReference type="ChEBI" id="CHEBI:30616"/>
        <dbReference type="ChEBI" id="CHEBI:33019"/>
        <dbReference type="ChEBI" id="CHEBI:60039"/>
        <dbReference type="ChEBI" id="CHEBI:78442"/>
        <dbReference type="ChEBI" id="CHEBI:78532"/>
        <dbReference type="ChEBI" id="CHEBI:456215"/>
        <dbReference type="EC" id="6.1.1.15"/>
    </reaction>
</comment>
<feature type="compositionally biased region" description="Polar residues" evidence="8">
    <location>
        <begin position="803"/>
        <end position="814"/>
    </location>
</feature>
<dbReference type="GO" id="GO:0006433">
    <property type="term" value="P:prolyl-tRNA aminoacylation"/>
    <property type="evidence" value="ECO:0007669"/>
    <property type="project" value="InterPro"/>
</dbReference>
<evidence type="ECO:0000313" key="11">
    <source>
        <dbReference type="Proteomes" id="UP001168877"/>
    </source>
</evidence>
<keyword evidence="3" id="KW-0547">Nucleotide-binding</keyword>
<dbReference type="EC" id="6.1.1.15" evidence="1"/>
<evidence type="ECO:0000259" key="9">
    <source>
        <dbReference type="PROSITE" id="PS50862"/>
    </source>
</evidence>
<dbReference type="InterPro" id="IPR002314">
    <property type="entry name" value="aa-tRNA-synt_IIb"/>
</dbReference>
<dbReference type="GO" id="GO:0005524">
    <property type="term" value="F:ATP binding"/>
    <property type="evidence" value="ECO:0007669"/>
    <property type="project" value="UniProtKB-KW"/>
</dbReference>
<feature type="compositionally biased region" description="Polar residues" evidence="8">
    <location>
        <begin position="1447"/>
        <end position="1460"/>
    </location>
</feature>
<dbReference type="GO" id="GO:0004827">
    <property type="term" value="F:proline-tRNA ligase activity"/>
    <property type="evidence" value="ECO:0007669"/>
    <property type="project" value="UniProtKB-EC"/>
</dbReference>
<evidence type="ECO:0000313" key="10">
    <source>
        <dbReference type="EMBL" id="KAK0596841.1"/>
    </source>
</evidence>
<organism evidence="10 11">
    <name type="scientific">Acer saccharum</name>
    <name type="common">Sugar maple</name>
    <dbReference type="NCBI Taxonomy" id="4024"/>
    <lineage>
        <taxon>Eukaryota</taxon>
        <taxon>Viridiplantae</taxon>
        <taxon>Streptophyta</taxon>
        <taxon>Embryophyta</taxon>
        <taxon>Tracheophyta</taxon>
        <taxon>Spermatophyta</taxon>
        <taxon>Magnoliopsida</taxon>
        <taxon>eudicotyledons</taxon>
        <taxon>Gunneridae</taxon>
        <taxon>Pentapetalae</taxon>
        <taxon>rosids</taxon>
        <taxon>malvids</taxon>
        <taxon>Sapindales</taxon>
        <taxon>Sapindaceae</taxon>
        <taxon>Hippocastanoideae</taxon>
        <taxon>Acereae</taxon>
        <taxon>Acer</taxon>
    </lineage>
</organism>
<dbReference type="Gene3D" id="3.40.50.800">
    <property type="entry name" value="Anticodon-binding domain"/>
    <property type="match status" value="1"/>
</dbReference>
<dbReference type="InterPro" id="IPR004154">
    <property type="entry name" value="Anticodon-bd"/>
</dbReference>
<reference evidence="10" key="1">
    <citation type="journal article" date="2022" name="Plant J.">
        <title>Strategies of tolerance reflected in two North American maple genomes.</title>
        <authorList>
            <person name="McEvoy S.L."/>
            <person name="Sezen U.U."/>
            <person name="Trouern-Trend A."/>
            <person name="McMahon S.M."/>
            <person name="Schaberg P.G."/>
            <person name="Yang J."/>
            <person name="Wegrzyn J.L."/>
            <person name="Swenson N.G."/>
        </authorList>
    </citation>
    <scope>NUCLEOTIDE SEQUENCE</scope>
    <source>
        <strain evidence="10">NS2018</strain>
    </source>
</reference>
<feature type="region of interest" description="Disordered" evidence="8">
    <location>
        <begin position="1143"/>
        <end position="1171"/>
    </location>
</feature>
<proteinExistence type="inferred from homology"/>
<dbReference type="InterPro" id="IPR033721">
    <property type="entry name" value="ProRS_core_arch_euk"/>
</dbReference>
<dbReference type="Proteomes" id="UP001168877">
    <property type="component" value="Unassembled WGS sequence"/>
</dbReference>
<dbReference type="GO" id="GO:0017101">
    <property type="term" value="C:aminoacyl-tRNA synthetase multienzyme complex"/>
    <property type="evidence" value="ECO:0007669"/>
    <property type="project" value="TreeGrafter"/>
</dbReference>
<evidence type="ECO:0000256" key="4">
    <source>
        <dbReference type="ARBA" id="ARBA00022840"/>
    </source>
</evidence>
<dbReference type="SUPFAM" id="SSF64586">
    <property type="entry name" value="C-terminal domain of ProRS"/>
    <property type="match status" value="1"/>
</dbReference>
<dbReference type="NCBIfam" id="TIGR00408">
    <property type="entry name" value="proS_fam_I"/>
    <property type="match status" value="1"/>
</dbReference>
<evidence type="ECO:0000256" key="5">
    <source>
        <dbReference type="ARBA" id="ARBA00023146"/>
    </source>
</evidence>
<keyword evidence="5" id="KW-0030">Aminoacyl-tRNA synthetase</keyword>
<feature type="region of interest" description="Disordered" evidence="8">
    <location>
        <begin position="1274"/>
        <end position="1312"/>
    </location>
</feature>
<dbReference type="FunFam" id="3.30.930.10:FF:000023">
    <property type="entry name" value="Proline--tRNA ligase"/>
    <property type="match status" value="1"/>
</dbReference>
<feature type="region of interest" description="Disordered" evidence="8">
    <location>
        <begin position="1577"/>
        <end position="1684"/>
    </location>
</feature>
<dbReference type="InterPro" id="IPR016061">
    <property type="entry name" value="Pro-tRNA_ligase_II_C"/>
</dbReference>
<dbReference type="Pfam" id="PF09180">
    <property type="entry name" value="ProRS-C_1"/>
    <property type="match status" value="1"/>
</dbReference>